<dbReference type="EMBL" id="JMHU01000021">
    <property type="protein sequence ID" value="KDA45406.1"/>
    <property type="molecule type" value="Genomic_DNA"/>
</dbReference>
<dbReference type="Pfam" id="PF17774">
    <property type="entry name" value="YlmH_RBD"/>
    <property type="match status" value="1"/>
</dbReference>
<protein>
    <submittedName>
        <fullName evidence="3">Photosystem II S4 domain protein</fullName>
    </submittedName>
</protein>
<evidence type="ECO:0000256" key="1">
    <source>
        <dbReference type="PROSITE-ProRule" id="PRU00182"/>
    </source>
</evidence>
<dbReference type="InterPro" id="IPR012677">
    <property type="entry name" value="Nucleotide-bd_a/b_plait_sf"/>
</dbReference>
<reference evidence="3 4" key="1">
    <citation type="submission" date="2014-04" db="EMBL/GenBank/DDBJ databases">
        <title>Draft Genome Sequence of Lactobacillus animalis 381-IL-28.</title>
        <authorList>
            <person name="Sturino J.M."/>
            <person name="Rajendran M."/>
            <person name="Altermann E."/>
        </authorList>
    </citation>
    <scope>NUCLEOTIDE SEQUENCE [LARGE SCALE GENOMIC DNA]</scope>
    <source>
        <strain evidence="3 4">381-IL-28</strain>
    </source>
</reference>
<proteinExistence type="predicted"/>
<dbReference type="Gene3D" id="3.30.70.330">
    <property type="match status" value="1"/>
</dbReference>
<dbReference type="Gene3D" id="3.30.1370.160">
    <property type="match status" value="1"/>
</dbReference>
<sequence length="266" mass="30749">MKWGSVVNSEVYQHFRAEEKPVIDSLNDYINQAQNEYRPILTHFLDPRQQHIAQFLLQADDMIKVKAEGGFAQAERKRLLFYPDYYEPQEKDFELQLLEINYPTKFVSLTHGQILGTLANSGLEREVLGDIITDSQRWQIVVQKNISDYLLQQVERIGKINVRLEEMPLTQRLVPNNDWELETVSASSLRIDTVIAAVYNISRNRVKELINAKKVQLNWMVLTKPDTELGVLDIVSVRGFGRIKLIDVLGKSKRGKLRCEVAVIRK</sequence>
<feature type="domain" description="RNA-binding S4" evidence="2">
    <location>
        <begin position="189"/>
        <end position="246"/>
    </location>
</feature>
<organism evidence="3 4">
    <name type="scientific">Ligilactobacillus animalis</name>
    <dbReference type="NCBI Taxonomy" id="1605"/>
    <lineage>
        <taxon>Bacteria</taxon>
        <taxon>Bacillati</taxon>
        <taxon>Bacillota</taxon>
        <taxon>Bacilli</taxon>
        <taxon>Lactobacillales</taxon>
        <taxon>Lactobacillaceae</taxon>
        <taxon>Ligilactobacillus</taxon>
    </lineage>
</organism>
<dbReference type="InterPro" id="IPR002942">
    <property type="entry name" value="S4_RNA-bd"/>
</dbReference>
<dbReference type="Proteomes" id="UP000027129">
    <property type="component" value="Unassembled WGS sequence"/>
</dbReference>
<evidence type="ECO:0000313" key="3">
    <source>
        <dbReference type="EMBL" id="KDA45406.1"/>
    </source>
</evidence>
<dbReference type="SMART" id="SM00363">
    <property type="entry name" value="S4"/>
    <property type="match status" value="1"/>
</dbReference>
<evidence type="ECO:0000259" key="2">
    <source>
        <dbReference type="SMART" id="SM00363"/>
    </source>
</evidence>
<dbReference type="SUPFAM" id="SSF55174">
    <property type="entry name" value="Alpha-L RNA-binding motif"/>
    <property type="match status" value="1"/>
</dbReference>
<dbReference type="InterPro" id="IPR040591">
    <property type="entry name" value="RqcP2_RBD"/>
</dbReference>
<evidence type="ECO:0000313" key="4">
    <source>
        <dbReference type="Proteomes" id="UP000027129"/>
    </source>
</evidence>
<dbReference type="Gene3D" id="3.10.290.10">
    <property type="entry name" value="RNA-binding S4 domain"/>
    <property type="match status" value="1"/>
</dbReference>
<dbReference type="PANTHER" id="PTHR13633">
    <property type="entry name" value="MITOCHONDRIAL TRANSCRIPTION RESCUE FACTOR 1"/>
    <property type="match status" value="1"/>
</dbReference>
<gene>
    <name evidence="3" type="ORF">Lani381_1584</name>
</gene>
<dbReference type="PANTHER" id="PTHR13633:SF3">
    <property type="entry name" value="MITOCHONDRIAL TRANSCRIPTION RESCUE FACTOR 1"/>
    <property type="match status" value="1"/>
</dbReference>
<comment type="caution">
    <text evidence="3">The sequence shown here is derived from an EMBL/GenBank/DDBJ whole genome shotgun (WGS) entry which is preliminary data.</text>
</comment>
<keyword evidence="4" id="KW-1185">Reference proteome</keyword>
<dbReference type="PROSITE" id="PS50889">
    <property type="entry name" value="S4"/>
    <property type="match status" value="1"/>
</dbReference>
<dbReference type="Pfam" id="PF01479">
    <property type="entry name" value="S4"/>
    <property type="match status" value="1"/>
</dbReference>
<keyword evidence="1" id="KW-0694">RNA-binding</keyword>
<dbReference type="InterPro" id="IPR036986">
    <property type="entry name" value="S4_RNA-bd_sf"/>
</dbReference>
<name>A0ABR4RNA3_9LACO</name>
<dbReference type="CDD" id="cd00165">
    <property type="entry name" value="S4"/>
    <property type="match status" value="1"/>
</dbReference>
<accession>A0ABR4RNA3</accession>